<dbReference type="Gene3D" id="3.40.50.300">
    <property type="entry name" value="P-loop containing nucleotide triphosphate hydrolases"/>
    <property type="match status" value="1"/>
</dbReference>
<keyword evidence="5" id="KW-0611">Plant defense</keyword>
<evidence type="ECO:0000256" key="6">
    <source>
        <dbReference type="ARBA" id="ARBA00022840"/>
    </source>
</evidence>
<dbReference type="InterPro" id="IPR001611">
    <property type="entry name" value="Leu-rich_rpt"/>
</dbReference>
<comment type="similarity">
    <text evidence="1">Belongs to the disease resistance NB-LRR family.</text>
</comment>
<dbReference type="Proteomes" id="UP000594261">
    <property type="component" value="Chromosome 8"/>
</dbReference>
<dbReference type="Pfam" id="PF13855">
    <property type="entry name" value="LRR_8"/>
    <property type="match status" value="1"/>
</dbReference>
<reference evidence="10" key="2">
    <citation type="submission" date="2021-01" db="UniProtKB">
        <authorList>
            <consortium name="EnsemblPlants"/>
        </authorList>
    </citation>
    <scope>IDENTIFICATION</scope>
</reference>
<feature type="domain" description="NB-ARC" evidence="8">
    <location>
        <begin position="191"/>
        <end position="265"/>
    </location>
</feature>
<evidence type="ECO:0000256" key="5">
    <source>
        <dbReference type="ARBA" id="ARBA00022821"/>
    </source>
</evidence>
<evidence type="ECO:0000256" key="4">
    <source>
        <dbReference type="ARBA" id="ARBA00022741"/>
    </source>
</evidence>
<evidence type="ECO:0000313" key="10">
    <source>
        <dbReference type="EnsemblPlants" id="QL08p013566:mrna"/>
    </source>
</evidence>
<name>A0A7N2M857_QUELO</name>
<dbReference type="GO" id="GO:0006952">
    <property type="term" value="P:defense response"/>
    <property type="evidence" value="ECO:0007669"/>
    <property type="project" value="UniProtKB-KW"/>
</dbReference>
<evidence type="ECO:0008006" key="12">
    <source>
        <dbReference type="Google" id="ProtNLM"/>
    </source>
</evidence>
<keyword evidence="4" id="KW-0547">Nucleotide-binding</keyword>
<dbReference type="EMBL" id="LRBV02000008">
    <property type="status" value="NOT_ANNOTATED_CDS"/>
    <property type="molecule type" value="Genomic_DNA"/>
</dbReference>
<dbReference type="SMART" id="SM00369">
    <property type="entry name" value="LRR_TYP"/>
    <property type="match status" value="2"/>
</dbReference>
<keyword evidence="11" id="KW-1185">Reference proteome</keyword>
<dbReference type="Pfam" id="PF00931">
    <property type="entry name" value="NB-ARC"/>
    <property type="match status" value="1"/>
</dbReference>
<protein>
    <recommendedName>
        <fullName evidence="12">NB-ARC domain-containing protein</fullName>
    </recommendedName>
</protein>
<keyword evidence="3" id="KW-0677">Repeat</keyword>
<dbReference type="Gene3D" id="1.10.8.430">
    <property type="entry name" value="Helical domain of apoptotic protease-activating factors"/>
    <property type="match status" value="1"/>
</dbReference>
<dbReference type="SUPFAM" id="SSF52058">
    <property type="entry name" value="L domain-like"/>
    <property type="match status" value="1"/>
</dbReference>
<feature type="region of interest" description="Disordered" evidence="7">
    <location>
        <begin position="1"/>
        <end position="45"/>
    </location>
</feature>
<keyword evidence="2" id="KW-0433">Leucine-rich repeat</keyword>
<dbReference type="InParanoid" id="A0A7N2M857"/>
<dbReference type="InterPro" id="IPR057135">
    <property type="entry name" value="At4g27190-like_LRR"/>
</dbReference>
<dbReference type="InterPro" id="IPR042197">
    <property type="entry name" value="Apaf_helical"/>
</dbReference>
<evidence type="ECO:0000256" key="1">
    <source>
        <dbReference type="ARBA" id="ARBA00008894"/>
    </source>
</evidence>
<accession>A0A7N2M857</accession>
<dbReference type="InterPro" id="IPR050905">
    <property type="entry name" value="Plant_NBS-LRR"/>
</dbReference>
<dbReference type="InterPro" id="IPR002182">
    <property type="entry name" value="NB-ARC"/>
</dbReference>
<dbReference type="Gramene" id="QL08p013566:mrna">
    <property type="protein sequence ID" value="QL08p013566:mrna"/>
    <property type="gene ID" value="QL08p013566"/>
</dbReference>
<dbReference type="OMA" id="WECASIE"/>
<dbReference type="PRINTS" id="PR00364">
    <property type="entry name" value="DISEASERSIST"/>
</dbReference>
<evidence type="ECO:0000256" key="3">
    <source>
        <dbReference type="ARBA" id="ARBA00022737"/>
    </source>
</evidence>
<dbReference type="GO" id="GO:0043531">
    <property type="term" value="F:ADP binding"/>
    <property type="evidence" value="ECO:0007669"/>
    <property type="project" value="InterPro"/>
</dbReference>
<evidence type="ECO:0000259" key="8">
    <source>
        <dbReference type="Pfam" id="PF00931"/>
    </source>
</evidence>
<dbReference type="InterPro" id="IPR003591">
    <property type="entry name" value="Leu-rich_rpt_typical-subtyp"/>
</dbReference>
<reference evidence="10 11" key="1">
    <citation type="journal article" date="2016" name="G3 (Bethesda)">
        <title>First Draft Assembly and Annotation of the Genome of a California Endemic Oak Quercus lobata Nee (Fagaceae).</title>
        <authorList>
            <person name="Sork V.L."/>
            <person name="Fitz-Gibbon S.T."/>
            <person name="Puiu D."/>
            <person name="Crepeau M."/>
            <person name="Gugger P.F."/>
            <person name="Sherman R."/>
            <person name="Stevens K."/>
            <person name="Langley C.H."/>
            <person name="Pellegrini M."/>
            <person name="Salzberg S.L."/>
        </authorList>
    </citation>
    <scope>NUCLEOTIDE SEQUENCE [LARGE SCALE GENOMIC DNA]</scope>
    <source>
        <strain evidence="10 11">cv. SW786</strain>
    </source>
</reference>
<dbReference type="PANTHER" id="PTHR33463">
    <property type="entry name" value="NB-ARC DOMAIN-CONTAINING PROTEIN-RELATED"/>
    <property type="match status" value="1"/>
</dbReference>
<dbReference type="Gene3D" id="3.80.10.10">
    <property type="entry name" value="Ribonuclease Inhibitor"/>
    <property type="match status" value="2"/>
</dbReference>
<dbReference type="AlphaFoldDB" id="A0A7N2M857"/>
<organism evidence="10 11">
    <name type="scientific">Quercus lobata</name>
    <name type="common">Valley oak</name>
    <dbReference type="NCBI Taxonomy" id="97700"/>
    <lineage>
        <taxon>Eukaryota</taxon>
        <taxon>Viridiplantae</taxon>
        <taxon>Streptophyta</taxon>
        <taxon>Embryophyta</taxon>
        <taxon>Tracheophyta</taxon>
        <taxon>Spermatophyta</taxon>
        <taxon>Magnoliopsida</taxon>
        <taxon>eudicotyledons</taxon>
        <taxon>Gunneridae</taxon>
        <taxon>Pentapetalae</taxon>
        <taxon>rosids</taxon>
        <taxon>fabids</taxon>
        <taxon>Fagales</taxon>
        <taxon>Fagaceae</taxon>
        <taxon>Quercus</taxon>
    </lineage>
</organism>
<dbReference type="EnsemblPlants" id="QL08p013566:mrna">
    <property type="protein sequence ID" value="QL08p013566:mrna"/>
    <property type="gene ID" value="QL08p013566"/>
</dbReference>
<dbReference type="SUPFAM" id="SSF52540">
    <property type="entry name" value="P-loop containing nucleoside triphosphate hydrolases"/>
    <property type="match status" value="1"/>
</dbReference>
<dbReference type="PANTHER" id="PTHR33463:SF202">
    <property type="entry name" value="NB-ARC DOMAIN-CONTAINING PROTEIN"/>
    <property type="match status" value="1"/>
</dbReference>
<evidence type="ECO:0000256" key="7">
    <source>
        <dbReference type="SAM" id="MobiDB-lite"/>
    </source>
</evidence>
<dbReference type="GO" id="GO:0005524">
    <property type="term" value="F:ATP binding"/>
    <property type="evidence" value="ECO:0007669"/>
    <property type="project" value="UniProtKB-KW"/>
</dbReference>
<keyword evidence="6" id="KW-0067">ATP-binding</keyword>
<feature type="domain" description="Disease resistance protein At4g27190-like leucine-rich repeats" evidence="9">
    <location>
        <begin position="674"/>
        <end position="775"/>
    </location>
</feature>
<dbReference type="Pfam" id="PF23247">
    <property type="entry name" value="LRR_RPS2"/>
    <property type="match status" value="1"/>
</dbReference>
<evidence type="ECO:0000313" key="11">
    <source>
        <dbReference type="Proteomes" id="UP000594261"/>
    </source>
</evidence>
<evidence type="ECO:0000259" key="9">
    <source>
        <dbReference type="Pfam" id="PF23247"/>
    </source>
</evidence>
<sequence length="816" mass="93085">MSYSQERASGKHRGSSINGGQDLAGHDRGPMSPKPSSPSEEPDSKILMSYCGGSLPVNYFKLPASPIAKISSMELLTEMKWLTVRGEEVNCETKESEQSDIRASVGAWLERSFNQILEKKPSACFLNCSKRYRESKEVEEKREKIKELREIGKFPDGLFYPTGRRLVEHVTGTLIQGQQQHLKCWLRRRRLEEEKKFLLILDDVWDKINLAILGVPDPEVHKGYKIILTSRRKQVCRSMITDVEIKMELLNDEEAWQLFSQKAGDVAHEKEIRPFAEAIAREGRGLPLAITIMGASMRGKTKVELWDNALKELQRSMPSGDDIEAEVYHRLKWSYDSLKGTVKMHDVVRDVAIWIASSSEDGCKSLVRSGIGLSEISVRELSNSDNLKRVFFMNNEITRLPDCMIQCSEVSTLLLQGNRALDTVPEKFLLGFKALRVLNLSRTHIQSLPHSLLQLSDLRALLLGSCGSLEELPPLESLRKLQKLDLSYTRITKLPTDMEKPERAKAIRHIQHGEEGGQATFEELRSLERLRDLSITLNRIPCDKSEDLSWINRLRRFHFHIIQANGTLRTHDKRSNIQGLDLSRESIGWYWGNSSSLHLDLCQGLTEMLEDFIKSDTSFANLKSLTISNCLTSLGRGGGCVARSDLLPNLEELRLWNVGNLKSISELASHLRLKFRGLKSIEVKNCNQMKYLLSCGDFNRTLPNLEVINVRRCGILDELFNYESRQNMAPDPIVPNLQKVTLMRLPKLITLCRHKEIWSCLEQVEVVRCNELRRLPFTNQNAATIKEIRGDSQWWNALEWDDDQTKSSLLPSFHPS</sequence>
<dbReference type="InterPro" id="IPR027417">
    <property type="entry name" value="P-loop_NTPase"/>
</dbReference>
<evidence type="ECO:0000256" key="2">
    <source>
        <dbReference type="ARBA" id="ARBA00022614"/>
    </source>
</evidence>
<dbReference type="InterPro" id="IPR032675">
    <property type="entry name" value="LRR_dom_sf"/>
</dbReference>
<proteinExistence type="inferred from homology"/>